<dbReference type="Pfam" id="PF00441">
    <property type="entry name" value="Acyl-CoA_dh_1"/>
    <property type="match status" value="1"/>
</dbReference>
<dbReference type="Pfam" id="PF02770">
    <property type="entry name" value="Acyl-CoA_dh_M"/>
    <property type="match status" value="1"/>
</dbReference>
<reference evidence="8" key="1">
    <citation type="submission" date="2022-06" db="EMBL/GenBank/DDBJ databases">
        <title>Draft genome sequence of Burkholderia glumae strain GR20004 isolated from rice panicle showing bacterial panicle blight.</title>
        <authorList>
            <person name="Choi S.Y."/>
            <person name="Lee Y.H."/>
        </authorList>
    </citation>
    <scope>NUCLEOTIDE SEQUENCE</scope>
    <source>
        <strain evidence="8">GR20004</strain>
        <plasmid evidence="8">unnamed3</plasmid>
    </source>
</reference>
<dbReference type="InterPro" id="IPR046373">
    <property type="entry name" value="Acyl-CoA_Oxase/DH_mid-dom_sf"/>
</dbReference>
<comment type="cofactor">
    <cofactor evidence="1">
        <name>FAD</name>
        <dbReference type="ChEBI" id="CHEBI:57692"/>
    </cofactor>
</comment>
<feature type="domain" description="Acyl-CoA dehydrogenase/oxidase C-terminal" evidence="5">
    <location>
        <begin position="235"/>
        <end position="383"/>
    </location>
</feature>
<keyword evidence="8" id="KW-0614">Plasmid</keyword>
<dbReference type="PANTHER" id="PTHR43884:SF19">
    <property type="entry name" value="ACYL-COA DEHYDROGENASE FADE4-RELATED"/>
    <property type="match status" value="1"/>
</dbReference>
<dbReference type="InterPro" id="IPR006091">
    <property type="entry name" value="Acyl-CoA_Oxase/DH_mid-dom"/>
</dbReference>
<dbReference type="InterPro" id="IPR037069">
    <property type="entry name" value="AcylCoA_DH/ox_N_sf"/>
</dbReference>
<dbReference type="Pfam" id="PF02771">
    <property type="entry name" value="Acyl-CoA_dh_N"/>
    <property type="match status" value="1"/>
</dbReference>
<dbReference type="SUPFAM" id="SSF47203">
    <property type="entry name" value="Acyl-CoA dehydrogenase C-terminal domain-like"/>
    <property type="match status" value="1"/>
</dbReference>
<evidence type="ECO:0000259" key="6">
    <source>
        <dbReference type="Pfam" id="PF02770"/>
    </source>
</evidence>
<protein>
    <submittedName>
        <fullName evidence="8">Acyl-CoA dehydrogenase family protein</fullName>
    </submittedName>
</protein>
<dbReference type="Gene3D" id="1.20.140.10">
    <property type="entry name" value="Butyryl-CoA Dehydrogenase, subunit A, domain 3"/>
    <property type="match status" value="1"/>
</dbReference>
<gene>
    <name evidence="8" type="ORF">NFI99_14160</name>
</gene>
<comment type="similarity">
    <text evidence="2">Belongs to the acyl-CoA dehydrogenase family.</text>
</comment>
<name>A0ABY5BDC0_BURGL</name>
<dbReference type="InterPro" id="IPR036250">
    <property type="entry name" value="AcylCo_DH-like_C"/>
</dbReference>
<evidence type="ECO:0000259" key="5">
    <source>
        <dbReference type="Pfam" id="PF00441"/>
    </source>
</evidence>
<dbReference type="InterPro" id="IPR009100">
    <property type="entry name" value="AcylCoA_DH/oxidase_NM_dom_sf"/>
</dbReference>
<evidence type="ECO:0000256" key="3">
    <source>
        <dbReference type="ARBA" id="ARBA00022630"/>
    </source>
</evidence>
<organism evidence="8 9">
    <name type="scientific">Burkholderia glumae</name>
    <name type="common">Pseudomonas glumae</name>
    <dbReference type="NCBI Taxonomy" id="337"/>
    <lineage>
        <taxon>Bacteria</taxon>
        <taxon>Pseudomonadati</taxon>
        <taxon>Pseudomonadota</taxon>
        <taxon>Betaproteobacteria</taxon>
        <taxon>Burkholderiales</taxon>
        <taxon>Burkholderiaceae</taxon>
        <taxon>Burkholderia</taxon>
    </lineage>
</organism>
<dbReference type="Gene3D" id="2.40.110.10">
    <property type="entry name" value="Butyryl-CoA Dehydrogenase, subunit A, domain 2"/>
    <property type="match status" value="1"/>
</dbReference>
<feature type="domain" description="Acyl-CoA oxidase/dehydrogenase middle" evidence="6">
    <location>
        <begin position="127"/>
        <end position="221"/>
    </location>
</feature>
<dbReference type="SUPFAM" id="SSF56645">
    <property type="entry name" value="Acyl-CoA dehydrogenase NM domain-like"/>
    <property type="match status" value="1"/>
</dbReference>
<dbReference type="InterPro" id="IPR009075">
    <property type="entry name" value="AcylCo_DH/oxidase_C"/>
</dbReference>
<keyword evidence="3" id="KW-0285">Flavoprotein</keyword>
<feature type="domain" description="Acyl-CoA dehydrogenase/oxidase N-terminal" evidence="7">
    <location>
        <begin position="32"/>
        <end position="122"/>
    </location>
</feature>
<dbReference type="EMBL" id="CP099586">
    <property type="protein sequence ID" value="USS44409.1"/>
    <property type="molecule type" value="Genomic_DNA"/>
</dbReference>
<dbReference type="Gene3D" id="1.10.540.10">
    <property type="entry name" value="Acyl-CoA dehydrogenase/oxidase, N-terminal domain"/>
    <property type="match status" value="1"/>
</dbReference>
<dbReference type="RefSeq" id="WP_230674501.1">
    <property type="nucleotide sequence ID" value="NZ_CP099586.1"/>
</dbReference>
<evidence type="ECO:0000259" key="7">
    <source>
        <dbReference type="Pfam" id="PF02771"/>
    </source>
</evidence>
<dbReference type="CDD" id="cd00567">
    <property type="entry name" value="ACAD"/>
    <property type="match status" value="1"/>
</dbReference>
<sequence length="582" mass="62210">MSPARDADAPHRVLARLLDGQASGDGAFAPGRLAELDREAAFPERACAVLDAFGLARHYVPAADGGALRSLDLLMQLWRAVARHDLTVAIGHGKTFLGGACIWLAGDAAQRERLAQRVLGGEPVSWGLTERDHGADLLAGELRAESLDHGWRIDGEKWLINNATRGHAICLLARTGDGRDSRALSLFLVDRRALAAGSVRSLPKVRTLGIRGADISGIAFEGARVGADALIGAPGAGVEVVLKALQLTRTACVGLSLGAADHAFSLTLAFVRERQLYGRRLADLPMARRTLGEALAMHHAAEAVASAAARAVSWLPAEMSVLSAISKAFVPSTVEQLLARLGELLGARAYLDDVHGQGAFQKLERDHRIVPIFDGSTVVNRQALINQFPMLARGWLRRDHDAEALEHVFDLSRPAPEMPLARLTLVSVRGCGVVQALPASLDALAREIARRGAPARLGELAEQLMRSTQALMEAIQANQPTARAVPSAAFELARRYELCFAGAACLRFWLHDRDEGRGADDAGAVWSCAALAWVIGEIDPAAAERHRPSFDALAAAVLEDTAANMAHGVSRWNPRTGMERAA</sequence>
<keyword evidence="9" id="KW-1185">Reference proteome</keyword>
<geneLocation type="plasmid" evidence="8 9">
    <name>unnamed3</name>
</geneLocation>
<dbReference type="Proteomes" id="UP001056386">
    <property type="component" value="Plasmid unnamed3"/>
</dbReference>
<evidence type="ECO:0000256" key="4">
    <source>
        <dbReference type="ARBA" id="ARBA00022827"/>
    </source>
</evidence>
<proteinExistence type="inferred from homology"/>
<dbReference type="PANTHER" id="PTHR43884">
    <property type="entry name" value="ACYL-COA DEHYDROGENASE"/>
    <property type="match status" value="1"/>
</dbReference>
<evidence type="ECO:0000256" key="2">
    <source>
        <dbReference type="ARBA" id="ARBA00009347"/>
    </source>
</evidence>
<dbReference type="InterPro" id="IPR013786">
    <property type="entry name" value="AcylCoA_DH/ox_N"/>
</dbReference>
<evidence type="ECO:0000256" key="1">
    <source>
        <dbReference type="ARBA" id="ARBA00001974"/>
    </source>
</evidence>
<evidence type="ECO:0000313" key="9">
    <source>
        <dbReference type="Proteomes" id="UP001056386"/>
    </source>
</evidence>
<keyword evidence="4" id="KW-0274">FAD</keyword>
<evidence type="ECO:0000313" key="8">
    <source>
        <dbReference type="EMBL" id="USS44409.1"/>
    </source>
</evidence>
<accession>A0ABY5BDC0</accession>